<comment type="catalytic activity">
    <reaction evidence="8">
        <text>tRNA(Trp) + L-tryptophan + ATP = L-tryptophyl-tRNA(Trp) + AMP + diphosphate + H(+)</text>
        <dbReference type="Rhea" id="RHEA:24080"/>
        <dbReference type="Rhea" id="RHEA-COMP:9671"/>
        <dbReference type="Rhea" id="RHEA-COMP:9705"/>
        <dbReference type="ChEBI" id="CHEBI:15378"/>
        <dbReference type="ChEBI" id="CHEBI:30616"/>
        <dbReference type="ChEBI" id="CHEBI:33019"/>
        <dbReference type="ChEBI" id="CHEBI:57912"/>
        <dbReference type="ChEBI" id="CHEBI:78442"/>
        <dbReference type="ChEBI" id="CHEBI:78535"/>
        <dbReference type="ChEBI" id="CHEBI:456215"/>
        <dbReference type="EC" id="6.1.1.2"/>
    </reaction>
</comment>
<sequence>MNSHPKLFSAMRPNGPLHIGHYFGALQNWRKFQYEYDSYFMLADISSLTNQYDPELNLAELMENVVIDWLASGIDPSQATIFIQSRVPEHFELAYLLAAVTPLSWLERVPSYKEKIEELEHTDLSTYGFLGLPLLQATDILTYNSKFVLVNEEQLANIEFVREVARRFNHLFGREEGFEEKALLSIKKLGSKKAEIYEQLLMQYQQEGNEESLERARFLLQDALNLAHGDRERLFAFLENKSKVIFNEPQAIFEKSTTIIGVDGQKMSNKANNCIHLRDNKEDVSKKIRLMPTDPARIRRTDKGNPECCPVWKLHQVYSSEEVREWAEMGCLSAGIGCLDCKQPLIDAINTQLAELKEKARPYEEDPTLVKRVIADGCNRARDVASDTLKEIKQTMNINY</sequence>
<dbReference type="InterPro" id="IPR002306">
    <property type="entry name" value="Trp-tRNA-ligase"/>
</dbReference>
<evidence type="ECO:0000256" key="4">
    <source>
        <dbReference type="ARBA" id="ARBA00022741"/>
    </source>
</evidence>
<dbReference type="GO" id="GO:0005524">
    <property type="term" value="F:ATP binding"/>
    <property type="evidence" value="ECO:0007669"/>
    <property type="project" value="UniProtKB-KW"/>
</dbReference>
<keyword evidence="4 9" id="KW-0547">Nucleotide-binding</keyword>
<dbReference type="GO" id="GO:0006436">
    <property type="term" value="P:tryptophanyl-tRNA aminoacylation"/>
    <property type="evidence" value="ECO:0007669"/>
    <property type="project" value="InterPro"/>
</dbReference>
<evidence type="ECO:0000256" key="1">
    <source>
        <dbReference type="ARBA" id="ARBA00005594"/>
    </source>
</evidence>
<dbReference type="OrthoDB" id="9801042at2"/>
<keyword evidence="11" id="KW-1185">Reference proteome</keyword>
<evidence type="ECO:0000256" key="6">
    <source>
        <dbReference type="ARBA" id="ARBA00022917"/>
    </source>
</evidence>
<keyword evidence="6 9" id="KW-0648">Protein biosynthesis</keyword>
<dbReference type="InterPro" id="IPR001412">
    <property type="entry name" value="aa-tRNA-synth_I_CS"/>
</dbReference>
<dbReference type="RefSeq" id="WP_102951700.1">
    <property type="nucleotide sequence ID" value="NZ_CP024847.1"/>
</dbReference>
<dbReference type="InterPro" id="IPR014729">
    <property type="entry name" value="Rossmann-like_a/b/a_fold"/>
</dbReference>
<accession>A0A2I7N7G5</accession>
<dbReference type="KEGG" id="nba:CUN60_08880"/>
<dbReference type="AlphaFoldDB" id="A0A2I7N7G5"/>
<dbReference type="InterPro" id="IPR050203">
    <property type="entry name" value="Trp-tRNA_synthetase"/>
</dbReference>
<keyword evidence="3 9" id="KW-0436">Ligase</keyword>
<dbReference type="InterPro" id="IPR002305">
    <property type="entry name" value="aa-tRNA-synth_Ic"/>
</dbReference>
<dbReference type="PROSITE" id="PS00178">
    <property type="entry name" value="AA_TRNA_LIGASE_I"/>
    <property type="match status" value="1"/>
</dbReference>
<evidence type="ECO:0000256" key="9">
    <source>
        <dbReference type="RuleBase" id="RU363036"/>
    </source>
</evidence>
<dbReference type="Gene3D" id="1.10.240.10">
    <property type="entry name" value="Tyrosyl-Transfer RNA Synthetase"/>
    <property type="match status" value="1"/>
</dbReference>
<dbReference type="EC" id="6.1.1.2" evidence="2"/>
<keyword evidence="7 9" id="KW-0030">Aminoacyl-tRNA synthetase</keyword>
<evidence type="ECO:0000313" key="11">
    <source>
        <dbReference type="Proteomes" id="UP000236655"/>
    </source>
</evidence>
<keyword evidence="5 9" id="KW-0067">ATP-binding</keyword>
<dbReference type="SUPFAM" id="SSF52374">
    <property type="entry name" value="Nucleotidylyl transferase"/>
    <property type="match status" value="1"/>
</dbReference>
<evidence type="ECO:0000256" key="8">
    <source>
        <dbReference type="ARBA" id="ARBA00049929"/>
    </source>
</evidence>
<dbReference type="Proteomes" id="UP000236655">
    <property type="component" value="Chromosome"/>
</dbReference>
<evidence type="ECO:0000256" key="3">
    <source>
        <dbReference type="ARBA" id="ARBA00022598"/>
    </source>
</evidence>
<reference evidence="11" key="1">
    <citation type="submission" date="2017-11" db="EMBL/GenBank/DDBJ databases">
        <authorList>
            <person name="Chan K.G."/>
            <person name="Lee L.S."/>
        </authorList>
    </citation>
    <scope>NUCLEOTIDE SEQUENCE [LARGE SCALE GENOMIC DNA]</scope>
    <source>
        <strain evidence="11">DSM 100970</strain>
    </source>
</reference>
<protein>
    <recommendedName>
        <fullName evidence="2">tryptophan--tRNA ligase</fullName>
        <ecNumber evidence="2">6.1.1.2</ecNumber>
    </recommendedName>
</protein>
<dbReference type="PRINTS" id="PR01039">
    <property type="entry name" value="TRNASYNTHTRP"/>
</dbReference>
<evidence type="ECO:0000313" key="10">
    <source>
        <dbReference type="EMBL" id="AUR52407.1"/>
    </source>
</evidence>
<comment type="similarity">
    <text evidence="1 9">Belongs to the class-I aminoacyl-tRNA synthetase family.</text>
</comment>
<dbReference type="Gene3D" id="3.40.50.620">
    <property type="entry name" value="HUPs"/>
    <property type="match status" value="1"/>
</dbReference>
<dbReference type="PANTHER" id="PTHR43766:SF1">
    <property type="entry name" value="TRYPTOPHAN--TRNA LIGASE, MITOCHONDRIAL"/>
    <property type="match status" value="1"/>
</dbReference>
<evidence type="ECO:0000256" key="2">
    <source>
        <dbReference type="ARBA" id="ARBA00013161"/>
    </source>
</evidence>
<dbReference type="GO" id="GO:0005829">
    <property type="term" value="C:cytosol"/>
    <property type="evidence" value="ECO:0007669"/>
    <property type="project" value="TreeGrafter"/>
</dbReference>
<name>A0A2I7N7G5_9NEIS</name>
<organism evidence="10 11">
    <name type="scientific">Aquella oligotrophica</name>
    <dbReference type="NCBI Taxonomy" id="2067065"/>
    <lineage>
        <taxon>Bacteria</taxon>
        <taxon>Pseudomonadati</taxon>
        <taxon>Pseudomonadota</taxon>
        <taxon>Betaproteobacteria</taxon>
        <taxon>Neisseriales</taxon>
        <taxon>Neisseriaceae</taxon>
        <taxon>Aquella</taxon>
    </lineage>
</organism>
<dbReference type="PANTHER" id="PTHR43766">
    <property type="entry name" value="TRYPTOPHAN--TRNA LIGASE, MITOCHONDRIAL"/>
    <property type="match status" value="1"/>
</dbReference>
<dbReference type="FunFam" id="1.10.240.10:FF:000005">
    <property type="entry name" value="Tryptophan--tRNA ligase"/>
    <property type="match status" value="1"/>
</dbReference>
<proteinExistence type="inferred from homology"/>
<dbReference type="Pfam" id="PF00579">
    <property type="entry name" value="tRNA-synt_1b"/>
    <property type="match status" value="2"/>
</dbReference>
<evidence type="ECO:0000256" key="5">
    <source>
        <dbReference type="ARBA" id="ARBA00022840"/>
    </source>
</evidence>
<dbReference type="EMBL" id="CP024847">
    <property type="protein sequence ID" value="AUR52407.1"/>
    <property type="molecule type" value="Genomic_DNA"/>
</dbReference>
<gene>
    <name evidence="10" type="ORF">CUN60_08880</name>
</gene>
<dbReference type="GO" id="GO:0004830">
    <property type="term" value="F:tryptophan-tRNA ligase activity"/>
    <property type="evidence" value="ECO:0007669"/>
    <property type="project" value="UniProtKB-EC"/>
</dbReference>
<evidence type="ECO:0000256" key="7">
    <source>
        <dbReference type="ARBA" id="ARBA00023146"/>
    </source>
</evidence>